<reference evidence="2" key="1">
    <citation type="submission" date="2023-03" db="EMBL/GenBank/DDBJ databases">
        <authorList>
            <person name="Julca I."/>
        </authorList>
    </citation>
    <scope>NUCLEOTIDE SEQUENCE</scope>
</reference>
<proteinExistence type="predicted"/>
<dbReference type="Proteomes" id="UP001161247">
    <property type="component" value="Chromosome 9"/>
</dbReference>
<dbReference type="AlphaFoldDB" id="A0AAV1EH87"/>
<keyword evidence="3" id="KW-1185">Reference proteome</keyword>
<protein>
    <submittedName>
        <fullName evidence="2">OLC1v1020727C1</fullName>
    </submittedName>
</protein>
<dbReference type="InterPro" id="IPR029063">
    <property type="entry name" value="SAM-dependent_MTases_sf"/>
</dbReference>
<name>A0AAV1EH87_OLDCO</name>
<dbReference type="GO" id="GO:0005634">
    <property type="term" value="C:nucleus"/>
    <property type="evidence" value="ECO:0007669"/>
    <property type="project" value="TreeGrafter"/>
</dbReference>
<dbReference type="Gene3D" id="3.40.50.150">
    <property type="entry name" value="Vaccinia Virus protein VP39"/>
    <property type="match status" value="1"/>
</dbReference>
<organism evidence="2 3">
    <name type="scientific">Oldenlandia corymbosa var. corymbosa</name>
    <dbReference type="NCBI Taxonomy" id="529605"/>
    <lineage>
        <taxon>Eukaryota</taxon>
        <taxon>Viridiplantae</taxon>
        <taxon>Streptophyta</taxon>
        <taxon>Embryophyta</taxon>
        <taxon>Tracheophyta</taxon>
        <taxon>Spermatophyta</taxon>
        <taxon>Magnoliopsida</taxon>
        <taxon>eudicotyledons</taxon>
        <taxon>Gunneridae</taxon>
        <taxon>Pentapetalae</taxon>
        <taxon>asterids</taxon>
        <taxon>lamiids</taxon>
        <taxon>Gentianales</taxon>
        <taxon>Rubiaceae</taxon>
        <taxon>Rubioideae</taxon>
        <taxon>Spermacoceae</taxon>
        <taxon>Hedyotis-Oldenlandia complex</taxon>
        <taxon>Oldenlandia</taxon>
    </lineage>
</organism>
<gene>
    <name evidence="2" type="ORF">OLC1_LOCUS24802</name>
</gene>
<evidence type="ECO:0000256" key="1">
    <source>
        <dbReference type="SAM" id="MobiDB-lite"/>
    </source>
</evidence>
<dbReference type="EMBL" id="OX459126">
    <property type="protein sequence ID" value="CAI9119064.1"/>
    <property type="molecule type" value="Genomic_DNA"/>
</dbReference>
<sequence>MRDLSLEKGSSSKQKEAHGYDVEMIMPKVEVEDLSYDDSPPRHTTHSMRITSGENVASSSSSCTLRSSFVGMGFAPSLVDRAIIENGEGNVDLILETLFTYSALENQNSDHSLSVGGLLEEDNGLKTESGTRKDLRSSFSSDSLDNLLDGVVKEEPDEHSIFSEKRICLMRMSFSKAEVDSAMNMLGGDASINDLVDFIFAARMADKCEKAASGPAHNCAKNLQQCSTEALFGTMEKTLMLFEMGFTEQQISTAIDICGSELPVSELAAAIVTGDYTCIKVEQYYDPSSPVANNDTTGTGSKVADPLSIEAGTVSTVADPFSINIGTGSTVADPSAIKAEDEECSNLDDTFTGDGEFDFLEKLKGKRPKGNDNDEGQSLKRPKEEYDDEWEDLSWLQEVPKNSISVGNNFQKHKARKNVHKVTPQTRAILGGSGATRKMTLSKLCNTHNKMVDGPPYFFYGSALDLNQDSWCKISQFLCSIQPELVNTELFSAISRQEGYVHNLPTENRFHVLPKPPMTIEEALPRSSKWWPSWDTRKHLSFISSETKEVFLTCERIGRMLENYRGVALVTKQTQLLEQFKKFNLVWVGINKVAPIQPEDLERILGYPMRHTLYPGVSLEERLQLLKDCFQVDTLAYHFSPLKSLFSQGLTILSIYSGVGGVEVALHKLGLNFKVVVSVESSETNRRILKHWWEKENISGELIQIESIQNRVGTAKLEDLINKYQGFDIVVGQNPSNDSGGIDFRLFYEFVRALQRVRSAMRKTKE</sequence>
<feature type="compositionally biased region" description="Basic and acidic residues" evidence="1">
    <location>
        <begin position="362"/>
        <end position="384"/>
    </location>
</feature>
<evidence type="ECO:0000313" key="2">
    <source>
        <dbReference type="EMBL" id="CAI9119064.1"/>
    </source>
</evidence>
<feature type="region of interest" description="Disordered" evidence="1">
    <location>
        <begin position="362"/>
        <end position="385"/>
    </location>
</feature>
<dbReference type="PANTHER" id="PTHR23068:SF11">
    <property type="entry name" value="INACTIVE DNA (CYTOSINE-5)-METHYLTRANSFERASE DRM3-RELATED"/>
    <property type="match status" value="1"/>
</dbReference>
<dbReference type="SUPFAM" id="SSF53335">
    <property type="entry name" value="S-adenosyl-L-methionine-dependent methyltransferases"/>
    <property type="match status" value="2"/>
</dbReference>
<dbReference type="PANTHER" id="PTHR23068">
    <property type="entry name" value="DNA CYTOSINE-5- -METHYLTRANSFERASE 3-RELATED"/>
    <property type="match status" value="1"/>
</dbReference>
<evidence type="ECO:0000313" key="3">
    <source>
        <dbReference type="Proteomes" id="UP001161247"/>
    </source>
</evidence>
<accession>A0AAV1EH87</accession>
<dbReference type="InterPro" id="IPR050390">
    <property type="entry name" value="C5-Methyltransferase"/>
</dbReference>